<dbReference type="RefSeq" id="WP_137611454.1">
    <property type="nucleotide sequence ID" value="NZ_BJDF01000010.1"/>
</dbReference>
<feature type="coiled-coil region" evidence="6">
    <location>
        <begin position="399"/>
        <end position="433"/>
    </location>
</feature>
<dbReference type="Proteomes" id="UP001596288">
    <property type="component" value="Unassembled WGS sequence"/>
</dbReference>
<feature type="coiled-coil region" evidence="6">
    <location>
        <begin position="339"/>
        <end position="366"/>
    </location>
</feature>
<comment type="function">
    <text evidence="6">Required for chromosome condensation and partitioning.</text>
</comment>
<comment type="similarity">
    <text evidence="6">Belongs to the SMC family.</text>
</comment>
<comment type="domain">
    <text evidence="6">Contains large globular domains required for ATP hydrolysis at each terminus and a third globular domain forming a flexible hinge near the middle of the molecule. These domains are separated by coiled-coil structures.</text>
</comment>
<reference evidence="9" key="1">
    <citation type="journal article" date="2019" name="Int. J. Syst. Evol. Microbiol.">
        <title>The Global Catalogue of Microorganisms (GCM) 10K type strain sequencing project: providing services to taxonomists for standard genome sequencing and annotation.</title>
        <authorList>
            <consortium name="The Broad Institute Genomics Platform"/>
            <consortium name="The Broad Institute Genome Sequencing Center for Infectious Disease"/>
            <person name="Wu L."/>
            <person name="Ma J."/>
        </authorList>
    </citation>
    <scope>NUCLEOTIDE SEQUENCE [LARGE SCALE GENOMIC DNA]</scope>
    <source>
        <strain evidence="9">CCM 8927</strain>
    </source>
</reference>
<keyword evidence="4 6" id="KW-0175">Coiled coil</keyword>
<feature type="coiled-coil region" evidence="6">
    <location>
        <begin position="679"/>
        <end position="902"/>
    </location>
</feature>
<feature type="coiled-coil region" evidence="6">
    <location>
        <begin position="248"/>
        <end position="289"/>
    </location>
</feature>
<protein>
    <recommendedName>
        <fullName evidence="6">Chromosome partition protein Smc</fullName>
    </recommendedName>
</protein>
<dbReference type="Gene3D" id="3.30.70.1620">
    <property type="match status" value="1"/>
</dbReference>
<evidence type="ECO:0000256" key="5">
    <source>
        <dbReference type="ARBA" id="ARBA00023125"/>
    </source>
</evidence>
<dbReference type="Pfam" id="PF13476">
    <property type="entry name" value="AAA_23"/>
    <property type="match status" value="1"/>
</dbReference>
<feature type="coiled-coil region" evidence="6">
    <location>
        <begin position="167"/>
        <end position="194"/>
    </location>
</feature>
<dbReference type="InterPro" id="IPR010935">
    <property type="entry name" value="SMC_hinge"/>
</dbReference>
<feature type="domain" description="SMC hinge" evidence="7">
    <location>
        <begin position="518"/>
        <end position="637"/>
    </location>
</feature>
<keyword evidence="1 6" id="KW-0963">Cytoplasm</keyword>
<dbReference type="SUPFAM" id="SSF52540">
    <property type="entry name" value="P-loop containing nucleoside triphosphate hydrolases"/>
    <property type="match status" value="1"/>
</dbReference>
<dbReference type="NCBIfam" id="TIGR02168">
    <property type="entry name" value="SMC_prok_B"/>
    <property type="match status" value="1"/>
</dbReference>
<evidence type="ECO:0000259" key="7">
    <source>
        <dbReference type="SMART" id="SM00968"/>
    </source>
</evidence>
<gene>
    <name evidence="6 8" type="primary">smc</name>
    <name evidence="8" type="ORF">ACFQAV_02990</name>
</gene>
<keyword evidence="9" id="KW-1185">Reference proteome</keyword>
<dbReference type="Pfam" id="PF06470">
    <property type="entry name" value="SMC_hinge"/>
    <property type="match status" value="1"/>
</dbReference>
<dbReference type="HAMAP" id="MF_01894">
    <property type="entry name" value="Smc_prok"/>
    <property type="match status" value="1"/>
</dbReference>
<accession>A0ABW1RI75</accession>
<evidence type="ECO:0000256" key="4">
    <source>
        <dbReference type="ARBA" id="ARBA00023054"/>
    </source>
</evidence>
<dbReference type="SMART" id="SM00968">
    <property type="entry name" value="SMC_hinge"/>
    <property type="match status" value="1"/>
</dbReference>
<comment type="subunit">
    <text evidence="6">Homodimer.</text>
</comment>
<dbReference type="InterPro" id="IPR038729">
    <property type="entry name" value="Rad50/SbcC_AAA"/>
</dbReference>
<name>A0ABW1RI75_9LACO</name>
<keyword evidence="5 6" id="KW-0238">DNA-binding</keyword>
<keyword evidence="2 6" id="KW-0547">Nucleotide-binding</keyword>
<evidence type="ECO:0000256" key="3">
    <source>
        <dbReference type="ARBA" id="ARBA00022840"/>
    </source>
</evidence>
<comment type="caution">
    <text evidence="8">The sequence shown here is derived from an EMBL/GenBank/DDBJ whole genome shotgun (WGS) entry which is preliminary data.</text>
</comment>
<dbReference type="Pfam" id="PF02463">
    <property type="entry name" value="SMC_N"/>
    <property type="match status" value="1"/>
</dbReference>
<evidence type="ECO:0000313" key="9">
    <source>
        <dbReference type="Proteomes" id="UP001596288"/>
    </source>
</evidence>
<dbReference type="SUPFAM" id="SSF75553">
    <property type="entry name" value="Smc hinge domain"/>
    <property type="match status" value="1"/>
</dbReference>
<dbReference type="PIRSF" id="PIRSF005719">
    <property type="entry name" value="SMC"/>
    <property type="match status" value="1"/>
</dbReference>
<evidence type="ECO:0000256" key="1">
    <source>
        <dbReference type="ARBA" id="ARBA00022490"/>
    </source>
</evidence>
<evidence type="ECO:0000256" key="6">
    <source>
        <dbReference type="HAMAP-Rule" id="MF_01894"/>
    </source>
</evidence>
<dbReference type="InterPro" id="IPR024704">
    <property type="entry name" value="SMC"/>
</dbReference>
<keyword evidence="3 6" id="KW-0067">ATP-binding</keyword>
<dbReference type="InterPro" id="IPR003395">
    <property type="entry name" value="RecF/RecN/SMC_N"/>
</dbReference>
<proteinExistence type="inferred from homology"/>
<dbReference type="CDD" id="cd03278">
    <property type="entry name" value="ABC_SMC_barmotin"/>
    <property type="match status" value="2"/>
</dbReference>
<dbReference type="InterPro" id="IPR011890">
    <property type="entry name" value="SMC_prok"/>
</dbReference>
<dbReference type="EMBL" id="JBHSSF010000009">
    <property type="protein sequence ID" value="MFC6175784.1"/>
    <property type="molecule type" value="Genomic_DNA"/>
</dbReference>
<dbReference type="Gene3D" id="1.20.1060.20">
    <property type="match status" value="1"/>
</dbReference>
<dbReference type="PANTHER" id="PTHR43977">
    <property type="entry name" value="STRUCTURAL MAINTENANCE OF CHROMOSOMES PROTEIN 3"/>
    <property type="match status" value="1"/>
</dbReference>
<evidence type="ECO:0000313" key="8">
    <source>
        <dbReference type="EMBL" id="MFC6175784.1"/>
    </source>
</evidence>
<sequence>MPLKSLTINGFKSFADKTKIDFTSGITGIVGPNGSGKSNITEAIRWVMGEQSAKSLRGDKMVDVIFAGSATRPQMNRAEVILQFDNHNRELKSSQDDLVICRRLFRNGDTEFLINNKQCRLRDITELFMDSGMGKQSFSIISQGRVEAIFNSKPVERRTIIEESAGVSLFKQKKQQAENKMSETTDNLHRVSDIVSELSKQVEPLKEQASIARDYKEQKSKYDSIYQKILTIEVKNLSAQKRQIDKDLREVKMSLQNISQQVKIANKQVEDNNQAVQDLTNKIDDNQTKLTESTKTLEIFNGKVAVADERNGFNSSNKSSLNHQLANLQASKVANQAKLTESNQKLAECIDKIKNFEKQLADIQQLKKKTPADLQKNIADLRNDYVNLLQDQVSNNNEQKFSQRQLERVQASINEQQDQLTDVTENLNSSKNDNNSISQQVKKLVDDNKSLLERDKQLNQSITEVTETGKRENSNYLKILESLQEIKARKRILENMEQEHAGFFEGAKNVLNHEQQLSGIVGAVAELISVPKEYQLAIETVVSNQLQSIVTEDETAAKKAIAYLRQSRGGRATFLPVNIIQPHNIYANDLNKAQMVAGFVGVASDLVKYDDKVSNIVKNILGNLLIAKDINVATKISSAVNRKYRVVTLDGNVVNAGGSMTGGQQRRVNSSILTRKDELQSLNKDLSKQELLMDQKQKTVQDLRDQLTALNAEKKTVDDKLAQFNAEKNHFESEISTYQNEEKHFSERLNVVKYNLAKYQSEQKDLRTNLENQTESAKKISQEIEDTQAEMNQKQKMLTDFDAELKSINQKEQAIQTQLAVVKSNHENDVSQNEDLKKIVEQTDQQISEIQQQLTVLDSERSQLDLNSTEVKSRIAELKREIKQLQRVVTDLKAQRETQQTLATELNTKAQRNFDLQKNASDQQETLAIQNTKLSNQIDSRLDTLSQEYQLTYEASLLALKQGDYDPEELQKEARLLKMGIEELGTVNLSAIEEYDKVKDRYEFLTQQQNDLLQARSQLLDTMSEMDKEVTTRFKKTFDEVAAAFEDIFPEMFAGGRAKLVLTEPDNLLETGIEIIAQPPGKKFQRLSLLSGGEKALTAITLLFAIIKVKPVPFCILDEVEASLDDANVYRFANYLNQYDANTEFIVITHRKGTMMNVNRLYGVTMEESGVSRMLSVHVKE</sequence>
<dbReference type="Gene3D" id="3.40.50.300">
    <property type="entry name" value="P-loop containing nucleotide triphosphate hydrolases"/>
    <property type="match status" value="2"/>
</dbReference>
<evidence type="ECO:0000256" key="2">
    <source>
        <dbReference type="ARBA" id="ARBA00022741"/>
    </source>
</evidence>
<organism evidence="8 9">
    <name type="scientific">Companilactobacillus huachuanensis</name>
    <dbReference type="NCBI Taxonomy" id="2559914"/>
    <lineage>
        <taxon>Bacteria</taxon>
        <taxon>Bacillati</taxon>
        <taxon>Bacillota</taxon>
        <taxon>Bacilli</taxon>
        <taxon>Lactobacillales</taxon>
        <taxon>Lactobacillaceae</taxon>
        <taxon>Companilactobacillus</taxon>
    </lineage>
</organism>
<comment type="subcellular location">
    <subcellularLocation>
        <location evidence="6">Cytoplasm</location>
    </subcellularLocation>
</comment>
<dbReference type="InterPro" id="IPR036277">
    <property type="entry name" value="SMC_hinge_sf"/>
</dbReference>
<feature type="binding site" evidence="6">
    <location>
        <begin position="32"/>
        <end position="39"/>
    </location>
    <ligand>
        <name>ATP</name>
        <dbReference type="ChEBI" id="CHEBI:30616"/>
    </ligand>
</feature>
<dbReference type="InterPro" id="IPR027417">
    <property type="entry name" value="P-loop_NTPase"/>
</dbReference>
<dbReference type="Gene3D" id="1.10.287.1490">
    <property type="match status" value="1"/>
</dbReference>